<evidence type="ECO:0000256" key="1">
    <source>
        <dbReference type="SAM" id="Phobius"/>
    </source>
</evidence>
<feature type="transmembrane region" description="Helical" evidence="1">
    <location>
        <begin position="20"/>
        <end position="38"/>
    </location>
</feature>
<dbReference type="Gramene" id="AET5Gv20940900.28">
    <property type="protein sequence ID" value="AET5Gv20940900.28"/>
    <property type="gene ID" value="AET5Gv20940900"/>
</dbReference>
<keyword evidence="1" id="KW-0472">Membrane</keyword>
<dbReference type="Proteomes" id="UP000015105">
    <property type="component" value="Chromosome 5D"/>
</dbReference>
<name>A0A453LXC9_AEGTS</name>
<keyword evidence="3" id="KW-1185">Reference proteome</keyword>
<evidence type="ECO:0000313" key="2">
    <source>
        <dbReference type="EnsemblPlants" id="AET5Gv20940900.28"/>
    </source>
</evidence>
<reference evidence="2" key="4">
    <citation type="submission" date="2019-03" db="UniProtKB">
        <authorList>
            <consortium name="EnsemblPlants"/>
        </authorList>
    </citation>
    <scope>IDENTIFICATION</scope>
</reference>
<proteinExistence type="predicted"/>
<reference evidence="2" key="5">
    <citation type="journal article" date="2021" name="G3 (Bethesda)">
        <title>Aegilops tauschii genome assembly Aet v5.0 features greater sequence contiguity and improved annotation.</title>
        <authorList>
            <person name="Wang L."/>
            <person name="Zhu T."/>
            <person name="Rodriguez J.C."/>
            <person name="Deal K.R."/>
            <person name="Dubcovsky J."/>
            <person name="McGuire P.E."/>
            <person name="Lux T."/>
            <person name="Spannagl M."/>
            <person name="Mayer K.F.X."/>
            <person name="Baldrich P."/>
            <person name="Meyers B.C."/>
            <person name="Huo N."/>
            <person name="Gu Y.Q."/>
            <person name="Zhou H."/>
            <person name="Devos K.M."/>
            <person name="Bennetzen J.L."/>
            <person name="Unver T."/>
            <person name="Budak H."/>
            <person name="Gulick P.J."/>
            <person name="Galiba G."/>
            <person name="Kalapos B."/>
            <person name="Nelson D.R."/>
            <person name="Li P."/>
            <person name="You F.M."/>
            <person name="Luo M.C."/>
            <person name="Dvorak J."/>
        </authorList>
    </citation>
    <scope>NUCLEOTIDE SEQUENCE [LARGE SCALE GENOMIC DNA]</scope>
    <source>
        <strain evidence="2">cv. AL8/78</strain>
    </source>
</reference>
<accession>A0A453LXC9</accession>
<reference evidence="3" key="1">
    <citation type="journal article" date="2014" name="Science">
        <title>Ancient hybridizations among the ancestral genomes of bread wheat.</title>
        <authorList>
            <consortium name="International Wheat Genome Sequencing Consortium,"/>
            <person name="Marcussen T."/>
            <person name="Sandve S.R."/>
            <person name="Heier L."/>
            <person name="Spannagl M."/>
            <person name="Pfeifer M."/>
            <person name="Jakobsen K.S."/>
            <person name="Wulff B.B."/>
            <person name="Steuernagel B."/>
            <person name="Mayer K.F."/>
            <person name="Olsen O.A."/>
        </authorList>
    </citation>
    <scope>NUCLEOTIDE SEQUENCE [LARGE SCALE GENOMIC DNA]</scope>
    <source>
        <strain evidence="3">cv. AL8/78</strain>
    </source>
</reference>
<organism evidence="2 3">
    <name type="scientific">Aegilops tauschii subsp. strangulata</name>
    <name type="common">Goatgrass</name>
    <dbReference type="NCBI Taxonomy" id="200361"/>
    <lineage>
        <taxon>Eukaryota</taxon>
        <taxon>Viridiplantae</taxon>
        <taxon>Streptophyta</taxon>
        <taxon>Embryophyta</taxon>
        <taxon>Tracheophyta</taxon>
        <taxon>Spermatophyta</taxon>
        <taxon>Magnoliopsida</taxon>
        <taxon>Liliopsida</taxon>
        <taxon>Poales</taxon>
        <taxon>Poaceae</taxon>
        <taxon>BOP clade</taxon>
        <taxon>Pooideae</taxon>
        <taxon>Triticodae</taxon>
        <taxon>Triticeae</taxon>
        <taxon>Triticinae</taxon>
        <taxon>Aegilops</taxon>
    </lineage>
</organism>
<reference evidence="3" key="2">
    <citation type="journal article" date="2017" name="Nat. Plants">
        <title>The Aegilops tauschii genome reveals multiple impacts of transposons.</title>
        <authorList>
            <person name="Zhao G."/>
            <person name="Zou C."/>
            <person name="Li K."/>
            <person name="Wang K."/>
            <person name="Li T."/>
            <person name="Gao L."/>
            <person name="Zhang X."/>
            <person name="Wang H."/>
            <person name="Yang Z."/>
            <person name="Liu X."/>
            <person name="Jiang W."/>
            <person name="Mao L."/>
            <person name="Kong X."/>
            <person name="Jiao Y."/>
            <person name="Jia J."/>
        </authorList>
    </citation>
    <scope>NUCLEOTIDE SEQUENCE [LARGE SCALE GENOMIC DNA]</scope>
    <source>
        <strain evidence="3">cv. AL8/78</strain>
    </source>
</reference>
<keyword evidence="1" id="KW-1133">Transmembrane helix</keyword>
<dbReference type="EnsemblPlants" id="AET5Gv20940900.28">
    <property type="protein sequence ID" value="AET5Gv20940900.28"/>
    <property type="gene ID" value="AET5Gv20940900"/>
</dbReference>
<sequence>SYTTMCGYSRWNFKTNGCKGHHFSFFFAIIWYGSLFVCSRAYRPAYISPIVYDVRIYTIRF</sequence>
<evidence type="ECO:0000313" key="3">
    <source>
        <dbReference type="Proteomes" id="UP000015105"/>
    </source>
</evidence>
<protein>
    <submittedName>
        <fullName evidence="2">Uncharacterized protein</fullName>
    </submittedName>
</protein>
<dbReference type="AlphaFoldDB" id="A0A453LXC9"/>
<keyword evidence="1" id="KW-0812">Transmembrane</keyword>
<reference evidence="2" key="3">
    <citation type="journal article" date="2017" name="Nature">
        <title>Genome sequence of the progenitor of the wheat D genome Aegilops tauschii.</title>
        <authorList>
            <person name="Luo M.C."/>
            <person name="Gu Y.Q."/>
            <person name="Puiu D."/>
            <person name="Wang H."/>
            <person name="Twardziok S.O."/>
            <person name="Deal K.R."/>
            <person name="Huo N."/>
            <person name="Zhu T."/>
            <person name="Wang L."/>
            <person name="Wang Y."/>
            <person name="McGuire P.E."/>
            <person name="Liu S."/>
            <person name="Long H."/>
            <person name="Ramasamy R.K."/>
            <person name="Rodriguez J.C."/>
            <person name="Van S.L."/>
            <person name="Yuan L."/>
            <person name="Wang Z."/>
            <person name="Xia Z."/>
            <person name="Xiao L."/>
            <person name="Anderson O.D."/>
            <person name="Ouyang S."/>
            <person name="Liang Y."/>
            <person name="Zimin A.V."/>
            <person name="Pertea G."/>
            <person name="Qi P."/>
            <person name="Bennetzen J.L."/>
            <person name="Dai X."/>
            <person name="Dawson M.W."/>
            <person name="Muller H.G."/>
            <person name="Kugler K."/>
            <person name="Rivarola-Duarte L."/>
            <person name="Spannagl M."/>
            <person name="Mayer K.F.X."/>
            <person name="Lu F.H."/>
            <person name="Bevan M.W."/>
            <person name="Leroy P."/>
            <person name="Li P."/>
            <person name="You F.M."/>
            <person name="Sun Q."/>
            <person name="Liu Z."/>
            <person name="Lyons E."/>
            <person name="Wicker T."/>
            <person name="Salzberg S.L."/>
            <person name="Devos K.M."/>
            <person name="Dvorak J."/>
        </authorList>
    </citation>
    <scope>NUCLEOTIDE SEQUENCE [LARGE SCALE GENOMIC DNA]</scope>
    <source>
        <strain evidence="2">cv. AL8/78</strain>
    </source>
</reference>